<dbReference type="RefSeq" id="WP_215379527.1">
    <property type="nucleotide sequence ID" value="NZ_JAGTIS010000015.1"/>
</dbReference>
<dbReference type="Pfam" id="PF01381">
    <property type="entry name" value="HTH_3"/>
    <property type="match status" value="1"/>
</dbReference>
<accession>A0ABS5XM07</accession>
<dbReference type="EMBL" id="JAGTIS010000015">
    <property type="protein sequence ID" value="MBT8768727.1"/>
    <property type="molecule type" value="Genomic_DNA"/>
</dbReference>
<evidence type="ECO:0000313" key="4">
    <source>
        <dbReference type="Proteomes" id="UP001519667"/>
    </source>
</evidence>
<dbReference type="SUPFAM" id="SSF47413">
    <property type="entry name" value="lambda repressor-like DNA-binding domains"/>
    <property type="match status" value="1"/>
</dbReference>
<sequence>MSKTDSKELAELVGQAIARQRARCELSQEQVAERLGIGSEAVSRIERGIVMPNVERLVELAAIFGCETADLLTAGSSRPADQTRRLYDLLSRLEAQDRELVMDMVERLVTRLGHD</sequence>
<feature type="domain" description="HTH cro/C1-type" evidence="2">
    <location>
        <begin position="17"/>
        <end position="71"/>
    </location>
</feature>
<dbReference type="PANTHER" id="PTHR46797">
    <property type="entry name" value="HTH-TYPE TRANSCRIPTIONAL REGULATOR"/>
    <property type="match status" value="1"/>
</dbReference>
<evidence type="ECO:0000256" key="1">
    <source>
        <dbReference type="ARBA" id="ARBA00023125"/>
    </source>
</evidence>
<evidence type="ECO:0000259" key="2">
    <source>
        <dbReference type="PROSITE" id="PS50943"/>
    </source>
</evidence>
<dbReference type="InterPro" id="IPR010982">
    <property type="entry name" value="Lambda_DNA-bd_dom_sf"/>
</dbReference>
<comment type="caution">
    <text evidence="3">The sequence shown here is derived from an EMBL/GenBank/DDBJ whole genome shotgun (WGS) entry which is preliminary data.</text>
</comment>
<dbReference type="Proteomes" id="UP001519667">
    <property type="component" value="Unassembled WGS sequence"/>
</dbReference>
<dbReference type="InterPro" id="IPR001387">
    <property type="entry name" value="Cro/C1-type_HTH"/>
</dbReference>
<keyword evidence="1" id="KW-0238">DNA-binding</keyword>
<protein>
    <submittedName>
        <fullName evidence="3">Helix-turn-helix domain-containing protein</fullName>
    </submittedName>
</protein>
<proteinExistence type="predicted"/>
<dbReference type="SMART" id="SM00530">
    <property type="entry name" value="HTH_XRE"/>
    <property type="match status" value="1"/>
</dbReference>
<keyword evidence="4" id="KW-1185">Reference proteome</keyword>
<gene>
    <name evidence="3" type="ORF">J7302_21690</name>
</gene>
<name>A0ABS5XM07_9GAMM</name>
<evidence type="ECO:0000313" key="3">
    <source>
        <dbReference type="EMBL" id="MBT8768727.1"/>
    </source>
</evidence>
<dbReference type="InterPro" id="IPR050807">
    <property type="entry name" value="TransReg_Diox_bact_type"/>
</dbReference>
<organism evidence="3 4">
    <name type="scientific">Metapseudomonas boanensis</name>
    <dbReference type="NCBI Taxonomy" id="2822138"/>
    <lineage>
        <taxon>Bacteria</taxon>
        <taxon>Pseudomonadati</taxon>
        <taxon>Pseudomonadota</taxon>
        <taxon>Gammaproteobacteria</taxon>
        <taxon>Pseudomonadales</taxon>
        <taxon>Pseudomonadaceae</taxon>
        <taxon>Metapseudomonas</taxon>
    </lineage>
</organism>
<dbReference type="PANTHER" id="PTHR46797:SF1">
    <property type="entry name" value="METHYLPHOSPHONATE SYNTHASE"/>
    <property type="match status" value="1"/>
</dbReference>
<dbReference type="CDD" id="cd00093">
    <property type="entry name" value="HTH_XRE"/>
    <property type="match status" value="1"/>
</dbReference>
<dbReference type="Gene3D" id="1.10.260.40">
    <property type="entry name" value="lambda repressor-like DNA-binding domains"/>
    <property type="match status" value="1"/>
</dbReference>
<reference evidence="3 4" key="1">
    <citation type="submission" date="2021-04" db="EMBL/GenBank/DDBJ databases">
        <title>Pseudomonas boanensis sp. nov., a bacterium isolated from river water used for household purposes in Boane District, Mozambique.</title>
        <authorList>
            <person name="Nicklasson M."/>
            <person name="Martin-Rodriguez A.J."/>
            <person name="Thorell K."/>
            <person name="Neves L."/>
            <person name="Mussagy A."/>
            <person name="Rydberg H.A."/>
            <person name="Hernroth B."/>
            <person name="Svensson-Stadler L."/>
            <person name="Sjoling A."/>
        </authorList>
    </citation>
    <scope>NUCLEOTIDE SEQUENCE [LARGE SCALE GENOMIC DNA]</scope>
    <source>
        <strain evidence="3 4">DB1</strain>
    </source>
</reference>
<dbReference type="PROSITE" id="PS50943">
    <property type="entry name" value="HTH_CROC1"/>
    <property type="match status" value="1"/>
</dbReference>